<reference evidence="3" key="1">
    <citation type="submission" date="2023-02" db="EMBL/GenBank/DDBJ databases">
        <title>Genome of toxic invasive species Heracleum sosnowskyi carries increased number of genes despite the absence of recent whole-genome duplications.</title>
        <authorList>
            <person name="Schelkunov M."/>
            <person name="Shtratnikova V."/>
            <person name="Makarenko M."/>
            <person name="Klepikova A."/>
            <person name="Omelchenko D."/>
            <person name="Novikova G."/>
            <person name="Obukhova E."/>
            <person name="Bogdanov V."/>
            <person name="Penin A."/>
            <person name="Logacheva M."/>
        </authorList>
    </citation>
    <scope>NUCLEOTIDE SEQUENCE</scope>
    <source>
        <strain evidence="3">Hsosn_3</strain>
        <tissue evidence="3">Leaf</tissue>
    </source>
</reference>
<dbReference type="InterPro" id="IPR044249">
    <property type="entry name" value="XERICO-like"/>
</dbReference>
<accession>A0AAD8JLV7</accession>
<proteinExistence type="predicted"/>
<dbReference type="EMBL" id="JAUIZM010000001">
    <property type="protein sequence ID" value="KAK1405688.1"/>
    <property type="molecule type" value="Genomic_DNA"/>
</dbReference>
<dbReference type="PANTHER" id="PTHR47258">
    <property type="match status" value="1"/>
</dbReference>
<evidence type="ECO:0000313" key="4">
    <source>
        <dbReference type="Proteomes" id="UP001237642"/>
    </source>
</evidence>
<dbReference type="PANTHER" id="PTHR47258:SF1">
    <property type="entry name" value="E3 UBIQUITIN-PROTEIN LIGASE XERICO-RELATED"/>
    <property type="match status" value="1"/>
</dbReference>
<dbReference type="Pfam" id="PF13639">
    <property type="entry name" value="zf-RING_2"/>
    <property type="match status" value="1"/>
</dbReference>
<sequence>MGLSPYPTPVGAGVLCLILVNTAKSVSSVKKIVRFILHALGIVVSWDEHDTESPANLSGNHDSCLETSIEEFCSEIPAISYDSLCSYKQLEHECTVCLTEFNPEAVINHLSCGHVFHKMCLEKWLKYRNLTCPNCRKRLVCLEDVKDTLPM</sequence>
<gene>
    <name evidence="3" type="ORF">POM88_005293</name>
</gene>
<dbReference type="GO" id="GO:0008270">
    <property type="term" value="F:zinc ion binding"/>
    <property type="evidence" value="ECO:0007669"/>
    <property type="project" value="UniProtKB-KW"/>
</dbReference>
<comment type="caution">
    <text evidence="3">The sequence shown here is derived from an EMBL/GenBank/DDBJ whole genome shotgun (WGS) entry which is preliminary data.</text>
</comment>
<keyword evidence="1" id="KW-0479">Metal-binding</keyword>
<dbReference type="SUPFAM" id="SSF57850">
    <property type="entry name" value="RING/U-box"/>
    <property type="match status" value="1"/>
</dbReference>
<evidence type="ECO:0000259" key="2">
    <source>
        <dbReference type="PROSITE" id="PS50089"/>
    </source>
</evidence>
<dbReference type="SMART" id="SM00184">
    <property type="entry name" value="RING"/>
    <property type="match status" value="1"/>
</dbReference>
<dbReference type="Gene3D" id="3.30.40.10">
    <property type="entry name" value="Zinc/RING finger domain, C3HC4 (zinc finger)"/>
    <property type="match status" value="1"/>
</dbReference>
<feature type="domain" description="RING-type" evidence="2">
    <location>
        <begin position="94"/>
        <end position="136"/>
    </location>
</feature>
<dbReference type="PROSITE" id="PS50089">
    <property type="entry name" value="ZF_RING_2"/>
    <property type="match status" value="1"/>
</dbReference>
<protein>
    <submittedName>
        <fullName evidence="3">E3 ubiquitin-protein ligase XERICO</fullName>
    </submittedName>
</protein>
<keyword evidence="4" id="KW-1185">Reference proteome</keyword>
<name>A0AAD8JLV7_9APIA</name>
<dbReference type="InterPro" id="IPR013083">
    <property type="entry name" value="Znf_RING/FYVE/PHD"/>
</dbReference>
<dbReference type="InterPro" id="IPR001841">
    <property type="entry name" value="Znf_RING"/>
</dbReference>
<evidence type="ECO:0000256" key="1">
    <source>
        <dbReference type="PROSITE-ProRule" id="PRU00175"/>
    </source>
</evidence>
<dbReference type="Proteomes" id="UP001237642">
    <property type="component" value="Unassembled WGS sequence"/>
</dbReference>
<evidence type="ECO:0000313" key="3">
    <source>
        <dbReference type="EMBL" id="KAK1405688.1"/>
    </source>
</evidence>
<keyword evidence="1" id="KW-0862">Zinc</keyword>
<organism evidence="3 4">
    <name type="scientific">Heracleum sosnowskyi</name>
    <dbReference type="NCBI Taxonomy" id="360622"/>
    <lineage>
        <taxon>Eukaryota</taxon>
        <taxon>Viridiplantae</taxon>
        <taxon>Streptophyta</taxon>
        <taxon>Embryophyta</taxon>
        <taxon>Tracheophyta</taxon>
        <taxon>Spermatophyta</taxon>
        <taxon>Magnoliopsida</taxon>
        <taxon>eudicotyledons</taxon>
        <taxon>Gunneridae</taxon>
        <taxon>Pentapetalae</taxon>
        <taxon>asterids</taxon>
        <taxon>campanulids</taxon>
        <taxon>Apiales</taxon>
        <taxon>Apiaceae</taxon>
        <taxon>Apioideae</taxon>
        <taxon>apioid superclade</taxon>
        <taxon>Tordylieae</taxon>
        <taxon>Tordyliinae</taxon>
        <taxon>Heracleum</taxon>
    </lineage>
</organism>
<reference evidence="3" key="2">
    <citation type="submission" date="2023-05" db="EMBL/GenBank/DDBJ databases">
        <authorList>
            <person name="Schelkunov M.I."/>
        </authorList>
    </citation>
    <scope>NUCLEOTIDE SEQUENCE</scope>
    <source>
        <strain evidence="3">Hsosn_3</strain>
        <tissue evidence="3">Leaf</tissue>
    </source>
</reference>
<dbReference type="AlphaFoldDB" id="A0AAD8JLV7"/>
<keyword evidence="1" id="KW-0863">Zinc-finger</keyword>